<sequence length="341" mass="38190">MSQAFPADHPPAQTPKIGVVLLNLGTPDGTDYWSVRRYLKEFLSDPRVIETPKWLWWPILNLAILSFRPQKSGHAYAQIWDKEKNESPLRVITRDQTEALAQRLAGESNVMVDFAMRYGNPSTRSVLDKLQQAGCQKILLVPLYPQYSATTTATANDKAFDALAEMRWQPAVRTAPAYYSDAKYVEVLGNSIRDGVAALDFEPDLVLTSYHGLPQSYVDRGDPYEHDCRETTRLVGEYLGWPEGKLLVTFQSRFGPTKWLEPATADTLEKLPGQGVKKVAILAPAFSADCIETLEEIAMQGKETFMHAGGERFAYIPCLNDTPAGMDMIEAMVRRELAGWL</sequence>
<evidence type="ECO:0000256" key="2">
    <source>
        <dbReference type="ARBA" id="ARBA00023004"/>
    </source>
</evidence>
<comment type="catalytic activity">
    <reaction evidence="7 8">
        <text>heme b + 2 H(+) = protoporphyrin IX + Fe(2+)</text>
        <dbReference type="Rhea" id="RHEA:22584"/>
        <dbReference type="ChEBI" id="CHEBI:15378"/>
        <dbReference type="ChEBI" id="CHEBI:29033"/>
        <dbReference type="ChEBI" id="CHEBI:57306"/>
        <dbReference type="ChEBI" id="CHEBI:60344"/>
        <dbReference type="EC" id="4.98.1.1"/>
    </reaction>
</comment>
<dbReference type="CDD" id="cd00419">
    <property type="entry name" value="Ferrochelatase_C"/>
    <property type="match status" value="1"/>
</dbReference>
<dbReference type="Pfam" id="PF00762">
    <property type="entry name" value="Ferrochelatase"/>
    <property type="match status" value="1"/>
</dbReference>
<proteinExistence type="inferred from homology"/>
<dbReference type="Gene3D" id="3.40.50.1400">
    <property type="match status" value="2"/>
</dbReference>
<dbReference type="InterPro" id="IPR019772">
    <property type="entry name" value="Ferrochelatase_AS"/>
</dbReference>
<keyword evidence="4 7" id="KW-0456">Lyase</keyword>
<dbReference type="EMBL" id="BSNG01000001">
    <property type="protein sequence ID" value="GLQ08624.1"/>
    <property type="molecule type" value="Genomic_DNA"/>
</dbReference>
<dbReference type="InterPro" id="IPR001015">
    <property type="entry name" value="Ferrochelatase"/>
</dbReference>
<keyword evidence="7 8" id="KW-0963">Cytoplasm</keyword>
<dbReference type="EC" id="4.98.1.1" evidence="7 8"/>
<evidence type="ECO:0000256" key="3">
    <source>
        <dbReference type="ARBA" id="ARBA00023133"/>
    </source>
</evidence>
<dbReference type="HAMAP" id="MF_00323">
    <property type="entry name" value="Ferrochelatase"/>
    <property type="match status" value="1"/>
</dbReference>
<reference evidence="9" key="2">
    <citation type="submission" date="2023-01" db="EMBL/GenBank/DDBJ databases">
        <title>Draft genome sequence of Devosia yakushimensis strain NBRC 103855.</title>
        <authorList>
            <person name="Sun Q."/>
            <person name="Mori K."/>
        </authorList>
    </citation>
    <scope>NUCLEOTIDE SEQUENCE</scope>
    <source>
        <strain evidence="9">NBRC 103855</strain>
    </source>
</reference>
<evidence type="ECO:0000256" key="7">
    <source>
        <dbReference type="HAMAP-Rule" id="MF_00323"/>
    </source>
</evidence>
<dbReference type="PANTHER" id="PTHR11108:SF1">
    <property type="entry name" value="FERROCHELATASE, MITOCHONDRIAL"/>
    <property type="match status" value="1"/>
</dbReference>
<organism evidence="9 10">
    <name type="scientific">Devosia yakushimensis</name>
    <dbReference type="NCBI Taxonomy" id="470028"/>
    <lineage>
        <taxon>Bacteria</taxon>
        <taxon>Pseudomonadati</taxon>
        <taxon>Pseudomonadota</taxon>
        <taxon>Alphaproteobacteria</taxon>
        <taxon>Hyphomicrobiales</taxon>
        <taxon>Devosiaceae</taxon>
        <taxon>Devosia</taxon>
    </lineage>
</organism>
<keyword evidence="3 7" id="KW-0350">Heme biosynthesis</keyword>
<evidence type="ECO:0000256" key="1">
    <source>
        <dbReference type="ARBA" id="ARBA00007718"/>
    </source>
</evidence>
<dbReference type="InterPro" id="IPR033644">
    <property type="entry name" value="Ferrochelatase_C"/>
</dbReference>
<feature type="binding site" evidence="7">
    <location>
        <position position="211"/>
    </location>
    <ligand>
        <name>Fe(2+)</name>
        <dbReference type="ChEBI" id="CHEBI:29033"/>
    </ligand>
</feature>
<comment type="pathway">
    <text evidence="7 8">Porphyrin-containing compound metabolism; protoheme biosynthesis; protoheme from protoporphyrin-IX: step 1/1.</text>
</comment>
<comment type="catalytic activity">
    <reaction evidence="6">
        <text>Fe-coproporphyrin III + 2 H(+) = coproporphyrin III + Fe(2+)</text>
        <dbReference type="Rhea" id="RHEA:49572"/>
        <dbReference type="ChEBI" id="CHEBI:15378"/>
        <dbReference type="ChEBI" id="CHEBI:29033"/>
        <dbReference type="ChEBI" id="CHEBI:68438"/>
        <dbReference type="ChEBI" id="CHEBI:131725"/>
        <dbReference type="EC" id="4.99.1.9"/>
    </reaction>
    <physiologicalReaction direction="right-to-left" evidence="6">
        <dbReference type="Rhea" id="RHEA:49574"/>
    </physiologicalReaction>
</comment>
<evidence type="ECO:0000313" key="10">
    <source>
        <dbReference type="Proteomes" id="UP001161406"/>
    </source>
</evidence>
<dbReference type="InterPro" id="IPR033659">
    <property type="entry name" value="Ferrochelatase_N"/>
</dbReference>
<dbReference type="Proteomes" id="UP001161406">
    <property type="component" value="Unassembled WGS sequence"/>
</dbReference>
<name>A0ABQ5U9S3_9HYPH</name>
<keyword evidence="10" id="KW-1185">Reference proteome</keyword>
<evidence type="ECO:0000256" key="6">
    <source>
        <dbReference type="ARBA" id="ARBA00024536"/>
    </source>
</evidence>
<protein>
    <recommendedName>
        <fullName evidence="7 8">Ferrochelatase</fullName>
        <ecNumber evidence="7 8">4.98.1.1</ecNumber>
    </recommendedName>
    <alternativeName>
        <fullName evidence="7">Heme synthase</fullName>
    </alternativeName>
    <alternativeName>
        <fullName evidence="7">Protoheme ferro-lyase</fullName>
    </alternativeName>
</protein>
<feature type="binding site" evidence="7">
    <location>
        <position position="292"/>
    </location>
    <ligand>
        <name>Fe(2+)</name>
        <dbReference type="ChEBI" id="CHEBI:29033"/>
    </ligand>
</feature>
<evidence type="ECO:0000313" key="9">
    <source>
        <dbReference type="EMBL" id="GLQ08624.1"/>
    </source>
</evidence>
<dbReference type="SUPFAM" id="SSF53800">
    <property type="entry name" value="Chelatase"/>
    <property type="match status" value="1"/>
</dbReference>
<evidence type="ECO:0000256" key="8">
    <source>
        <dbReference type="RuleBase" id="RU000607"/>
    </source>
</evidence>
<accession>A0ABQ5U9S3</accession>
<evidence type="ECO:0000256" key="5">
    <source>
        <dbReference type="ARBA" id="ARBA00023244"/>
    </source>
</evidence>
<comment type="caution">
    <text evidence="9">The sequence shown here is derived from an EMBL/GenBank/DDBJ whole genome shotgun (WGS) entry which is preliminary data.</text>
</comment>
<gene>
    <name evidence="7 9" type="primary">hemH</name>
    <name evidence="9" type="ORF">GCM10007913_05560</name>
</gene>
<comment type="similarity">
    <text evidence="1 7 8">Belongs to the ferrochelatase family.</text>
</comment>
<keyword evidence="7" id="KW-0479">Metal-binding</keyword>
<keyword evidence="2 7" id="KW-0408">Iron</keyword>
<dbReference type="NCBIfam" id="TIGR00109">
    <property type="entry name" value="hemH"/>
    <property type="match status" value="1"/>
</dbReference>
<comment type="function">
    <text evidence="7 8">Catalyzes the ferrous insertion into protoporphyrin IX.</text>
</comment>
<evidence type="ECO:0000256" key="4">
    <source>
        <dbReference type="ARBA" id="ARBA00023239"/>
    </source>
</evidence>
<comment type="subcellular location">
    <subcellularLocation>
        <location evidence="7 8">Cytoplasm</location>
    </subcellularLocation>
</comment>
<dbReference type="CDD" id="cd03411">
    <property type="entry name" value="Ferrochelatase_N"/>
    <property type="match status" value="1"/>
</dbReference>
<reference evidence="9" key="1">
    <citation type="journal article" date="2014" name="Int. J. Syst. Evol. Microbiol.">
        <title>Complete genome of a new Firmicutes species belonging to the dominant human colonic microbiota ('Ruminococcus bicirculans') reveals two chromosomes and a selective capacity to utilize plant glucans.</title>
        <authorList>
            <consortium name="NISC Comparative Sequencing Program"/>
            <person name="Wegmann U."/>
            <person name="Louis P."/>
            <person name="Goesmann A."/>
            <person name="Henrissat B."/>
            <person name="Duncan S.H."/>
            <person name="Flint H.J."/>
        </authorList>
    </citation>
    <scope>NUCLEOTIDE SEQUENCE</scope>
    <source>
        <strain evidence="9">NBRC 103855</strain>
    </source>
</reference>
<dbReference type="PROSITE" id="PS00534">
    <property type="entry name" value="FERROCHELATASE"/>
    <property type="match status" value="1"/>
</dbReference>
<dbReference type="RefSeq" id="WP_284387690.1">
    <property type="nucleotide sequence ID" value="NZ_BSNG01000001.1"/>
</dbReference>
<keyword evidence="5 7" id="KW-0627">Porphyrin biosynthesis</keyword>
<dbReference type="PANTHER" id="PTHR11108">
    <property type="entry name" value="FERROCHELATASE"/>
    <property type="match status" value="1"/>
</dbReference>